<dbReference type="GO" id="GO:0006120">
    <property type="term" value="P:mitochondrial electron transport, NADH to ubiquinone"/>
    <property type="evidence" value="ECO:0007669"/>
    <property type="project" value="TreeGrafter"/>
</dbReference>
<reference evidence="4" key="1">
    <citation type="submission" date="2016-06" db="UniProtKB">
        <authorList>
            <consortium name="WormBaseParasite"/>
        </authorList>
    </citation>
    <scope>IDENTIFICATION</scope>
</reference>
<reference evidence="2 3" key="2">
    <citation type="submission" date="2018-11" db="EMBL/GenBank/DDBJ databases">
        <authorList>
            <consortium name="Pathogen Informatics"/>
        </authorList>
    </citation>
    <scope>NUCLEOTIDE SEQUENCE [LARGE SCALE GENOMIC DNA]</scope>
    <source>
        <strain evidence="2 3">NST_G2</strain>
    </source>
</reference>
<dbReference type="Pfam" id="PF10276">
    <property type="entry name" value="zf-CHCC"/>
    <property type="match status" value="1"/>
</dbReference>
<feature type="domain" description="Zinc finger CHCC-type" evidence="1">
    <location>
        <begin position="21"/>
        <end position="42"/>
    </location>
</feature>
<dbReference type="Gene3D" id="2.60.260.40">
    <property type="entry name" value="q5lls5 like domains"/>
    <property type="match status" value="1"/>
</dbReference>
<evidence type="ECO:0000313" key="2">
    <source>
        <dbReference type="EMBL" id="VDM03187.1"/>
    </source>
</evidence>
<dbReference type="Proteomes" id="UP000275846">
    <property type="component" value="Unassembled WGS sequence"/>
</dbReference>
<dbReference type="GO" id="GO:0005739">
    <property type="term" value="C:mitochondrion"/>
    <property type="evidence" value="ECO:0007669"/>
    <property type="project" value="GOC"/>
</dbReference>
<name>A0A183TK03_SCHSO</name>
<dbReference type="EMBL" id="UYSU01041542">
    <property type="protein sequence ID" value="VDM03187.1"/>
    <property type="molecule type" value="Genomic_DNA"/>
</dbReference>
<evidence type="ECO:0000313" key="3">
    <source>
        <dbReference type="Proteomes" id="UP000275846"/>
    </source>
</evidence>
<dbReference type="InterPro" id="IPR019401">
    <property type="entry name" value="Znf_CHCC"/>
</dbReference>
<keyword evidence="3" id="KW-1185">Reference proteome</keyword>
<dbReference type="AlphaFoldDB" id="A0A183TK03"/>
<organism evidence="4">
    <name type="scientific">Schistocephalus solidus</name>
    <name type="common">Tapeworm</name>
    <dbReference type="NCBI Taxonomy" id="70667"/>
    <lineage>
        <taxon>Eukaryota</taxon>
        <taxon>Metazoa</taxon>
        <taxon>Spiralia</taxon>
        <taxon>Lophotrochozoa</taxon>
        <taxon>Platyhelminthes</taxon>
        <taxon>Cestoda</taxon>
        <taxon>Eucestoda</taxon>
        <taxon>Diphyllobothriidea</taxon>
        <taxon>Diphyllobothriidae</taxon>
        <taxon>Schistocephalus</taxon>
    </lineage>
</organism>
<dbReference type="PANTHER" id="PTHR13156">
    <property type="entry name" value="NADH-UBIQUINONE OXIDOREDUCTASE 13 KD-A SUBUNIT"/>
    <property type="match status" value="1"/>
</dbReference>
<dbReference type="PANTHER" id="PTHR13156:SF0">
    <property type="entry name" value="NADH DEHYDROGENASE [UBIQUINONE] IRON-SULFUR PROTEIN 6, MITOCHONDRIAL"/>
    <property type="match status" value="1"/>
</dbReference>
<dbReference type="WBParaSite" id="SSLN_0001744201-mRNA-1">
    <property type="protein sequence ID" value="SSLN_0001744201-mRNA-1"/>
    <property type="gene ID" value="SSLN_0001744201"/>
</dbReference>
<gene>
    <name evidence="2" type="ORF">SSLN_LOCUS16801</name>
</gene>
<dbReference type="OrthoDB" id="307899at2759"/>
<sequence>VNQSFAVDLISKVPAKKVTSHIACCDGGGGALGHPKVYINLVSSQVLRPPIYQNFVSSYLVGLEGCVQKGKVPSSLISGSFVQVIGEMSW</sequence>
<dbReference type="STRING" id="70667.A0A183TK03"/>
<protein>
    <submittedName>
        <fullName evidence="4">Zf-CHCC domain-containing protein</fullName>
    </submittedName>
</protein>
<evidence type="ECO:0000313" key="4">
    <source>
        <dbReference type="WBParaSite" id="SSLN_0001744201-mRNA-1"/>
    </source>
</evidence>
<evidence type="ECO:0000259" key="1">
    <source>
        <dbReference type="Pfam" id="PF10276"/>
    </source>
</evidence>
<accession>A0A183TK03</accession>
<proteinExistence type="predicted"/>